<keyword evidence="2" id="KW-1185">Reference proteome</keyword>
<sequence length="94" mass="10403">MEVRFGMGRLARQKDIRLVHSGKEFWSLAEMGIWSNVPSSLVNAFVTKAVDFDYKQWDSSTILVAGGLVGLAPKWGKVQSYGSSKGPSHPFVCR</sequence>
<dbReference type="EMBL" id="AWWV01007792">
    <property type="protein sequence ID" value="OMO94699.1"/>
    <property type="molecule type" value="Genomic_DNA"/>
</dbReference>
<dbReference type="AlphaFoldDB" id="A0A1R3JIM5"/>
<dbReference type="Proteomes" id="UP000188268">
    <property type="component" value="Unassembled WGS sequence"/>
</dbReference>
<gene>
    <name evidence="1" type="ORF">CCACVL1_05870</name>
</gene>
<name>A0A1R3JIM5_COCAP</name>
<organism evidence="1 2">
    <name type="scientific">Corchorus capsularis</name>
    <name type="common">Jute</name>
    <dbReference type="NCBI Taxonomy" id="210143"/>
    <lineage>
        <taxon>Eukaryota</taxon>
        <taxon>Viridiplantae</taxon>
        <taxon>Streptophyta</taxon>
        <taxon>Embryophyta</taxon>
        <taxon>Tracheophyta</taxon>
        <taxon>Spermatophyta</taxon>
        <taxon>Magnoliopsida</taxon>
        <taxon>eudicotyledons</taxon>
        <taxon>Gunneridae</taxon>
        <taxon>Pentapetalae</taxon>
        <taxon>rosids</taxon>
        <taxon>malvids</taxon>
        <taxon>Malvales</taxon>
        <taxon>Malvaceae</taxon>
        <taxon>Grewioideae</taxon>
        <taxon>Apeibeae</taxon>
        <taxon>Corchorus</taxon>
    </lineage>
</organism>
<comment type="caution">
    <text evidence="1">The sequence shown here is derived from an EMBL/GenBank/DDBJ whole genome shotgun (WGS) entry which is preliminary data.</text>
</comment>
<accession>A0A1R3JIM5</accession>
<evidence type="ECO:0000313" key="2">
    <source>
        <dbReference type="Proteomes" id="UP000188268"/>
    </source>
</evidence>
<evidence type="ECO:0000313" key="1">
    <source>
        <dbReference type="EMBL" id="OMO94699.1"/>
    </source>
</evidence>
<dbReference type="Gramene" id="OMO94699">
    <property type="protein sequence ID" value="OMO94699"/>
    <property type="gene ID" value="CCACVL1_05870"/>
</dbReference>
<protein>
    <submittedName>
        <fullName evidence="1">Uncharacterized protein</fullName>
    </submittedName>
</protein>
<proteinExistence type="predicted"/>
<reference evidence="1 2" key="1">
    <citation type="submission" date="2013-09" db="EMBL/GenBank/DDBJ databases">
        <title>Corchorus capsularis genome sequencing.</title>
        <authorList>
            <person name="Alam M."/>
            <person name="Haque M.S."/>
            <person name="Islam M.S."/>
            <person name="Emdad E.M."/>
            <person name="Islam M.M."/>
            <person name="Ahmed B."/>
            <person name="Halim A."/>
            <person name="Hossen Q.M.M."/>
            <person name="Hossain M.Z."/>
            <person name="Ahmed R."/>
            <person name="Khan M.M."/>
            <person name="Islam R."/>
            <person name="Rashid M.M."/>
            <person name="Khan S.A."/>
            <person name="Rahman M.S."/>
            <person name="Alam M."/>
        </authorList>
    </citation>
    <scope>NUCLEOTIDE SEQUENCE [LARGE SCALE GENOMIC DNA]</scope>
    <source>
        <strain evidence="2">cv. CVL-1</strain>
        <tissue evidence="1">Whole seedling</tissue>
    </source>
</reference>